<reference evidence="2 3" key="1">
    <citation type="submission" date="2020-08" db="EMBL/GenBank/DDBJ databases">
        <title>Acidobacteriota in marine sediments use diverse sulfur dissimilation pathways.</title>
        <authorList>
            <person name="Wasmund K."/>
        </authorList>
    </citation>
    <scope>NUCLEOTIDE SEQUENCE [LARGE SCALE GENOMIC DNA]</scope>
    <source>
        <strain evidence="2">MAG AM4</strain>
    </source>
</reference>
<dbReference type="SUPFAM" id="SSF55729">
    <property type="entry name" value="Acyl-CoA N-acyltransferases (Nat)"/>
    <property type="match status" value="1"/>
</dbReference>
<sequence length="160" mass="18183">MSSENQLDITLRDIEERDLQILYEHQIDPVSVAMAAFTPRDRDAFMEHWAKILVNPDVTKKVILLGDEVVGDILRFQRGGIEEIGYWIGREHWGNGIASRALTLFLEIEPIRPLYAIVAEHNAASLRVLEKCGFVLIDRNYQADDLPGPDVVDYLLELPA</sequence>
<proteinExistence type="predicted"/>
<dbReference type="PANTHER" id="PTHR43328">
    <property type="entry name" value="ACETYLTRANSFERASE-RELATED"/>
    <property type="match status" value="1"/>
</dbReference>
<accession>A0A8J7CKL9</accession>
<evidence type="ECO:0000313" key="2">
    <source>
        <dbReference type="EMBL" id="MBD3867348.1"/>
    </source>
</evidence>
<evidence type="ECO:0000259" key="1">
    <source>
        <dbReference type="PROSITE" id="PS51186"/>
    </source>
</evidence>
<dbReference type="Proteomes" id="UP000648239">
    <property type="component" value="Unassembled WGS sequence"/>
</dbReference>
<dbReference type="Pfam" id="PF13302">
    <property type="entry name" value="Acetyltransf_3"/>
    <property type="match status" value="1"/>
</dbReference>
<comment type="caution">
    <text evidence="2">The sequence shown here is derived from an EMBL/GenBank/DDBJ whole genome shotgun (WGS) entry which is preliminary data.</text>
</comment>
<dbReference type="PANTHER" id="PTHR43328:SF1">
    <property type="entry name" value="N-ACETYLTRANSFERASE DOMAIN-CONTAINING PROTEIN"/>
    <property type="match status" value="1"/>
</dbReference>
<dbReference type="PROSITE" id="PS51186">
    <property type="entry name" value="GNAT"/>
    <property type="match status" value="1"/>
</dbReference>
<dbReference type="AlphaFoldDB" id="A0A8J7CKL9"/>
<feature type="domain" description="N-acetyltransferase" evidence="1">
    <location>
        <begin position="9"/>
        <end position="160"/>
    </location>
</feature>
<name>A0A8J7CKL9_9BACT</name>
<evidence type="ECO:0000313" key="3">
    <source>
        <dbReference type="Proteomes" id="UP000648239"/>
    </source>
</evidence>
<dbReference type="Gene3D" id="3.40.630.30">
    <property type="match status" value="1"/>
</dbReference>
<organism evidence="2 3">
    <name type="scientific">Candidatus Polarisedimenticola svalbardensis</name>
    <dbReference type="NCBI Taxonomy" id="2886004"/>
    <lineage>
        <taxon>Bacteria</taxon>
        <taxon>Pseudomonadati</taxon>
        <taxon>Acidobacteriota</taxon>
        <taxon>Candidatus Polarisedimenticolia</taxon>
        <taxon>Candidatus Polarisedimenticolales</taxon>
        <taxon>Candidatus Polarisedimenticolaceae</taxon>
        <taxon>Candidatus Polarisedimenticola</taxon>
    </lineage>
</organism>
<dbReference type="InterPro" id="IPR016181">
    <property type="entry name" value="Acyl_CoA_acyltransferase"/>
</dbReference>
<protein>
    <submittedName>
        <fullName evidence="2">GNAT family N-acetyltransferase</fullName>
    </submittedName>
</protein>
<dbReference type="GO" id="GO:0016747">
    <property type="term" value="F:acyltransferase activity, transferring groups other than amino-acyl groups"/>
    <property type="evidence" value="ECO:0007669"/>
    <property type="project" value="InterPro"/>
</dbReference>
<dbReference type="InterPro" id="IPR000182">
    <property type="entry name" value="GNAT_dom"/>
</dbReference>
<dbReference type="EMBL" id="JACXWD010000009">
    <property type="protein sequence ID" value="MBD3867348.1"/>
    <property type="molecule type" value="Genomic_DNA"/>
</dbReference>
<gene>
    <name evidence="2" type="ORF">IFK94_04400</name>
</gene>